<dbReference type="InterPro" id="IPR051599">
    <property type="entry name" value="Cell_Envelope_Assoc"/>
</dbReference>
<protein>
    <recommendedName>
        <fullName evidence="1">DUF218 domain-containing protein</fullName>
    </recommendedName>
</protein>
<evidence type="ECO:0000313" key="2">
    <source>
        <dbReference type="EMBL" id="KDA03405.1"/>
    </source>
</evidence>
<dbReference type="AlphaFoldDB" id="A0A059GA35"/>
<gene>
    <name evidence="2" type="ORF">HOC_05968</name>
</gene>
<organism evidence="2 3">
    <name type="scientific">Hyphomonas oceanitis SCH89</name>
    <dbReference type="NCBI Taxonomy" id="1280953"/>
    <lineage>
        <taxon>Bacteria</taxon>
        <taxon>Pseudomonadati</taxon>
        <taxon>Pseudomonadota</taxon>
        <taxon>Alphaproteobacteria</taxon>
        <taxon>Hyphomonadales</taxon>
        <taxon>Hyphomonadaceae</taxon>
        <taxon>Hyphomonas</taxon>
    </lineage>
</organism>
<dbReference type="PATRIC" id="fig|1280953.3.peg.1201"/>
<reference evidence="2 3" key="1">
    <citation type="journal article" date="2014" name="Antonie Van Leeuwenhoek">
        <title>Hyphomonas beringensis sp. nov. and Hyphomonas chukchiensis sp. nov., isolated from surface seawater of the Bering Sea and Chukchi Sea.</title>
        <authorList>
            <person name="Li C."/>
            <person name="Lai Q."/>
            <person name="Li G."/>
            <person name="Dong C."/>
            <person name="Wang J."/>
            <person name="Liao Y."/>
            <person name="Shao Z."/>
        </authorList>
    </citation>
    <scope>NUCLEOTIDE SEQUENCE [LARGE SCALE GENOMIC DNA]</scope>
    <source>
        <strain evidence="2 3">SCH89</strain>
    </source>
</reference>
<feature type="domain" description="DUF218" evidence="1">
    <location>
        <begin position="48"/>
        <end position="186"/>
    </location>
</feature>
<keyword evidence="3" id="KW-1185">Reference proteome</keyword>
<accession>A0A059GA35</accession>
<dbReference type="RefSeq" id="WP_051624569.1">
    <property type="nucleotide sequence ID" value="NZ_ARYL01000006.1"/>
</dbReference>
<dbReference type="PANTHER" id="PTHR30336:SF4">
    <property type="entry name" value="ENVELOPE BIOGENESIS FACTOR ELYC"/>
    <property type="match status" value="1"/>
</dbReference>
<evidence type="ECO:0000259" key="1">
    <source>
        <dbReference type="Pfam" id="PF02698"/>
    </source>
</evidence>
<proteinExistence type="predicted"/>
<comment type="caution">
    <text evidence="2">The sequence shown here is derived from an EMBL/GenBank/DDBJ whole genome shotgun (WGS) entry which is preliminary data.</text>
</comment>
<dbReference type="EMBL" id="ARYL01000006">
    <property type="protein sequence ID" value="KDA03405.1"/>
    <property type="molecule type" value="Genomic_DNA"/>
</dbReference>
<dbReference type="eggNOG" id="COG1434">
    <property type="taxonomic scope" value="Bacteria"/>
</dbReference>
<dbReference type="GO" id="GO:0000270">
    <property type="term" value="P:peptidoglycan metabolic process"/>
    <property type="evidence" value="ECO:0007669"/>
    <property type="project" value="TreeGrafter"/>
</dbReference>
<dbReference type="InterPro" id="IPR003848">
    <property type="entry name" value="DUF218"/>
</dbReference>
<dbReference type="OrthoDB" id="9812311at2"/>
<dbReference type="CDD" id="cd06259">
    <property type="entry name" value="YdcF-like"/>
    <property type="match status" value="1"/>
</dbReference>
<dbReference type="PANTHER" id="PTHR30336">
    <property type="entry name" value="INNER MEMBRANE PROTEIN, PROBABLE PERMEASE"/>
    <property type="match status" value="1"/>
</dbReference>
<sequence>MKRSSTSRSLGILPALFFVALAGITFDFFAFANRAAESVPAIAHEADGVVALTGGSGMRIAAGVDLVTAGRGERLLISGVNPDVGMDDLITLAGGAPETYACCVDIGYQAETTIGNAEETAAWAYEHGYTRLIIVTSDYHMQRSLLLLHRAMPDLELEPYPVRTVVDPSAVLRDPKSFRGVLTEWAKWRVTALG</sequence>
<name>A0A059GA35_9PROT</name>
<dbReference type="GO" id="GO:0043164">
    <property type="term" value="P:Gram-negative-bacterium-type cell wall biogenesis"/>
    <property type="evidence" value="ECO:0007669"/>
    <property type="project" value="TreeGrafter"/>
</dbReference>
<dbReference type="Proteomes" id="UP000024942">
    <property type="component" value="Unassembled WGS sequence"/>
</dbReference>
<dbReference type="Pfam" id="PF02698">
    <property type="entry name" value="DUF218"/>
    <property type="match status" value="1"/>
</dbReference>
<dbReference type="STRING" id="1280953.HOC_05968"/>
<evidence type="ECO:0000313" key="3">
    <source>
        <dbReference type="Proteomes" id="UP000024942"/>
    </source>
</evidence>
<dbReference type="GO" id="GO:0005886">
    <property type="term" value="C:plasma membrane"/>
    <property type="evidence" value="ECO:0007669"/>
    <property type="project" value="TreeGrafter"/>
</dbReference>